<evidence type="ECO:0000313" key="2">
    <source>
        <dbReference type="Proteomes" id="UP000828048"/>
    </source>
</evidence>
<dbReference type="EMBL" id="CM037154">
    <property type="protein sequence ID" value="KAH7859927.1"/>
    <property type="molecule type" value="Genomic_DNA"/>
</dbReference>
<comment type="caution">
    <text evidence="1">The sequence shown here is derived from an EMBL/GenBank/DDBJ whole genome shotgun (WGS) entry which is preliminary data.</text>
</comment>
<reference evidence="1 2" key="1">
    <citation type="journal article" date="2021" name="Hortic Res">
        <title>High-quality reference genome and annotation aids understanding of berry development for evergreen blueberry (Vaccinium darrowii).</title>
        <authorList>
            <person name="Yu J."/>
            <person name="Hulse-Kemp A.M."/>
            <person name="Babiker E."/>
            <person name="Staton M."/>
        </authorList>
    </citation>
    <scope>NUCLEOTIDE SEQUENCE [LARGE SCALE GENOMIC DNA]</scope>
    <source>
        <strain evidence="2">cv. NJ 8807/NJ 8810</strain>
        <tissue evidence="1">Young leaf</tissue>
    </source>
</reference>
<keyword evidence="2" id="KW-1185">Reference proteome</keyword>
<gene>
    <name evidence="1" type="ORF">Vadar_007190</name>
</gene>
<evidence type="ECO:0000313" key="1">
    <source>
        <dbReference type="EMBL" id="KAH7859927.1"/>
    </source>
</evidence>
<sequence>MKKKKNGIALAPIDALPEDLLLHIISFLPTLEAIRTCLISRKWRTLWHSLSSFHFDFNLFPPSDSFPETRDSFTHYVTQTLSLRSPQSPLHYFGLRFYFTEQHHYDIVPSWINYAINHGAIELDLDFHGYSDFSELDSDCCFYFLLEPLIESSVRVLRLHSCHLGFPDTITTVPIVSLQTIVLANVLLMDDWVVWLISLCVNLESLVIEDCFGPDNLKLCSTKLKELSIWNFEDDPEPVDSVEICAPNLCSLSIVCLEMGTFSLECSSSLIEAKVVYSSRSKQFEYWSKVVRSLPGVMSLTTPNWWFELLQTKDALPEGFALNNLVYFDMETVYNKNDMKGLAAFMELCPKLEMVIMDYYDDKDDDVRSQHHSSFFKLVPRKLKTHLFPTDISF</sequence>
<protein>
    <submittedName>
        <fullName evidence="1">Uncharacterized protein</fullName>
    </submittedName>
</protein>
<organism evidence="1 2">
    <name type="scientific">Vaccinium darrowii</name>
    <dbReference type="NCBI Taxonomy" id="229202"/>
    <lineage>
        <taxon>Eukaryota</taxon>
        <taxon>Viridiplantae</taxon>
        <taxon>Streptophyta</taxon>
        <taxon>Embryophyta</taxon>
        <taxon>Tracheophyta</taxon>
        <taxon>Spermatophyta</taxon>
        <taxon>Magnoliopsida</taxon>
        <taxon>eudicotyledons</taxon>
        <taxon>Gunneridae</taxon>
        <taxon>Pentapetalae</taxon>
        <taxon>asterids</taxon>
        <taxon>Ericales</taxon>
        <taxon>Ericaceae</taxon>
        <taxon>Vaccinioideae</taxon>
        <taxon>Vaccinieae</taxon>
        <taxon>Vaccinium</taxon>
    </lineage>
</organism>
<dbReference type="Proteomes" id="UP000828048">
    <property type="component" value="Chromosome 4"/>
</dbReference>
<name>A0ACB7Z346_9ERIC</name>
<proteinExistence type="predicted"/>
<accession>A0ACB7Z346</accession>